<dbReference type="NCBIfam" id="TIGR00254">
    <property type="entry name" value="GGDEF"/>
    <property type="match status" value="1"/>
</dbReference>
<gene>
    <name evidence="5" type="ORF">FBY58_0908</name>
</gene>
<comment type="caution">
    <text evidence="5">The sequence shown here is derived from an EMBL/GenBank/DDBJ whole genome shotgun (WGS) entry which is preliminary data.</text>
</comment>
<dbReference type="SUPFAM" id="SSF55073">
    <property type="entry name" value="Nucleotide cyclase"/>
    <property type="match status" value="1"/>
</dbReference>
<dbReference type="EC" id="2.7.7.65" evidence="1"/>
<dbReference type="InterPro" id="IPR011110">
    <property type="entry name" value="Reg_prop"/>
</dbReference>
<dbReference type="Pfam" id="PF07495">
    <property type="entry name" value="Y_Y_Y"/>
    <property type="match status" value="1"/>
</dbReference>
<dbReference type="InterPro" id="IPR015943">
    <property type="entry name" value="WD40/YVTN_repeat-like_dom_sf"/>
</dbReference>
<dbReference type="Pfam" id="PF00990">
    <property type="entry name" value="GGDEF"/>
    <property type="match status" value="1"/>
</dbReference>
<dbReference type="SMART" id="SM00267">
    <property type="entry name" value="GGDEF"/>
    <property type="match status" value="1"/>
</dbReference>
<dbReference type="PROSITE" id="PS50887">
    <property type="entry name" value="GGDEF"/>
    <property type="match status" value="1"/>
</dbReference>
<dbReference type="InterPro" id="IPR011123">
    <property type="entry name" value="Y_Y_Y"/>
</dbReference>
<dbReference type="SUPFAM" id="SSF50998">
    <property type="entry name" value="Quinoprotein alcohol dehydrogenase-like"/>
    <property type="match status" value="1"/>
</dbReference>
<sequence>MFYISCFLQKLCLFLLCVGITIFFAGITPLKAADTWADWQPVYIRTVDISNGNQSLHSNISAITKDKQGFLWFGTAGSGLIRYDGQHADSLRYSPTQKLSLPDNVIHSLIALPDGGLLIGTDVAGVVRFNPLDNNFYPYPSTGNQNLGSRIYSIVADKKGGYWIGSDIGLSHIDADLKHTKQFFVFCQDNDTCSSQTRAIWEDEDGSLLLGTDNGLVQYSAKTQKFTTLLFKNSLFKNDMEGIRALYRDSKGRLWIGTEANGVFYMTADGKLHQPEALQKDSPFIRYHSVNDFVETFGGALWIGTRGGGVLSLDEKTGKINFIHRNVAASESLGSDSVRAFFREKTGNIWVATGDNVAFYTQEDDHIFTFNNNGMSNKSLADWNVFSILVTQNKQIWLGLGNGQVDWLNKKQGSIRHLKLEGLASGEAIHSLVELDDGTILAASKGLSRIDPNKLSISPYPVPGLSENLIVTNLLYKDGAVYIGTPEGLFIYHIKTNKTEHLTHTNSDKNSLSNNRILDLSFKPNGILAIGTAKGLSFYKVDEKKFHNILHRNDNINTIPNDYIAALRSVGDKLWIGIRGALLEEKKGIFSLVSMPRNDVFCETIQSLINDTRNRLWIVGSSKLATIDPETKKIDRISRRIDDEKMIYYPHSAAIGADGEILLGGSNGLTVIPAEFRPDIVPEPKARLALTNIRINGQELPYGKLPTAGQTLNLSSHVTNLLLRFSLLDYGFTRQIRYSYRLLGQDSDWITLPAGSIPFVIYSRLPAGHFVFALRASIPGVDRPILETRFPVNVAYRWYEYRFVKIAFLIAIGLLLYDLVSNQIRKLRQMIANKTQELEETNQRLKKLANTDELTGLLNRRAFTEIFERYCEEFHTTKDQFSIFILDIDFFKKINDKEGHLAGDSVIQYIAEKITENIRQNDLAARYGGEEFVIMLPKADMETTRNVALRIGNAISEKPVSYQGREIPVTVSIGVALMKNDDTANSLLERADERLYMAKNEGRNRVSS</sequence>
<dbReference type="AlphaFoldDB" id="A0A542W184"/>
<dbReference type="OrthoDB" id="9778496at2"/>
<reference evidence="5 6" key="1">
    <citation type="submission" date="2019-06" db="EMBL/GenBank/DDBJ databases">
        <title>Genome sequencing of Zymomonas mobilis strains for genetic engineering and biofuel applications.</title>
        <authorList>
            <person name="Teravest M."/>
        </authorList>
    </citation>
    <scope>NUCLEOTIDE SEQUENCE [LARGE SCALE GENOMIC DNA]</scope>
    <source>
        <strain evidence="5 6">AN0101</strain>
    </source>
</reference>
<dbReference type="Pfam" id="PF07494">
    <property type="entry name" value="Reg_prop"/>
    <property type="match status" value="2"/>
</dbReference>
<comment type="catalytic activity">
    <reaction evidence="2">
        <text>2 GTP = 3',3'-c-di-GMP + 2 diphosphate</text>
        <dbReference type="Rhea" id="RHEA:24898"/>
        <dbReference type="ChEBI" id="CHEBI:33019"/>
        <dbReference type="ChEBI" id="CHEBI:37565"/>
        <dbReference type="ChEBI" id="CHEBI:58805"/>
        <dbReference type="EC" id="2.7.7.65"/>
    </reaction>
</comment>
<dbReference type="InterPro" id="IPR029787">
    <property type="entry name" value="Nucleotide_cyclase"/>
</dbReference>
<proteinExistence type="predicted"/>
<keyword evidence="3" id="KW-0175">Coiled coil</keyword>
<evidence type="ECO:0000259" key="4">
    <source>
        <dbReference type="PROSITE" id="PS50887"/>
    </source>
</evidence>
<evidence type="ECO:0000256" key="1">
    <source>
        <dbReference type="ARBA" id="ARBA00012528"/>
    </source>
</evidence>
<dbReference type="SUPFAM" id="SSF63829">
    <property type="entry name" value="Calcium-dependent phosphotriesterase"/>
    <property type="match status" value="1"/>
</dbReference>
<dbReference type="Gene3D" id="2.130.10.10">
    <property type="entry name" value="YVTN repeat-like/Quinoprotein amine dehydrogenase"/>
    <property type="match status" value="2"/>
</dbReference>
<dbReference type="InterPro" id="IPR050469">
    <property type="entry name" value="Diguanylate_Cyclase"/>
</dbReference>
<dbReference type="InterPro" id="IPR013783">
    <property type="entry name" value="Ig-like_fold"/>
</dbReference>
<dbReference type="RefSeq" id="WP_141919682.1">
    <property type="nucleotide sequence ID" value="NZ_VFOF01000001.1"/>
</dbReference>
<dbReference type="PANTHER" id="PTHR45138">
    <property type="entry name" value="REGULATORY COMPONENTS OF SENSORY TRANSDUCTION SYSTEM"/>
    <property type="match status" value="1"/>
</dbReference>
<dbReference type="Gene3D" id="2.60.40.10">
    <property type="entry name" value="Immunoglobulins"/>
    <property type="match status" value="1"/>
</dbReference>
<organism evidence="5 6">
    <name type="scientific">Zymomonas mobilis</name>
    <dbReference type="NCBI Taxonomy" id="542"/>
    <lineage>
        <taxon>Bacteria</taxon>
        <taxon>Pseudomonadati</taxon>
        <taxon>Pseudomonadota</taxon>
        <taxon>Alphaproteobacteria</taxon>
        <taxon>Sphingomonadales</taxon>
        <taxon>Zymomonadaceae</taxon>
        <taxon>Zymomonas</taxon>
    </lineage>
</organism>
<dbReference type="InterPro" id="IPR043128">
    <property type="entry name" value="Rev_trsase/Diguanyl_cyclase"/>
</dbReference>
<evidence type="ECO:0000313" key="6">
    <source>
        <dbReference type="Proteomes" id="UP000316887"/>
    </source>
</evidence>
<dbReference type="CDD" id="cd01949">
    <property type="entry name" value="GGDEF"/>
    <property type="match status" value="1"/>
</dbReference>
<evidence type="ECO:0000256" key="3">
    <source>
        <dbReference type="SAM" id="Coils"/>
    </source>
</evidence>
<feature type="coiled-coil region" evidence="3">
    <location>
        <begin position="817"/>
        <end position="851"/>
    </location>
</feature>
<dbReference type="GO" id="GO:0052621">
    <property type="term" value="F:diguanylate cyclase activity"/>
    <property type="evidence" value="ECO:0007669"/>
    <property type="project" value="UniProtKB-EC"/>
</dbReference>
<evidence type="ECO:0000256" key="2">
    <source>
        <dbReference type="ARBA" id="ARBA00034247"/>
    </source>
</evidence>
<dbReference type="EMBL" id="VFOF01000001">
    <property type="protein sequence ID" value="TQL17334.1"/>
    <property type="molecule type" value="Genomic_DNA"/>
</dbReference>
<dbReference type="Proteomes" id="UP000316887">
    <property type="component" value="Unassembled WGS sequence"/>
</dbReference>
<dbReference type="Gene3D" id="3.30.70.270">
    <property type="match status" value="1"/>
</dbReference>
<protein>
    <recommendedName>
        <fullName evidence="1">diguanylate cyclase</fullName>
        <ecNumber evidence="1">2.7.7.65</ecNumber>
    </recommendedName>
</protein>
<accession>A0A542W184</accession>
<dbReference type="InterPro" id="IPR000160">
    <property type="entry name" value="GGDEF_dom"/>
</dbReference>
<name>A0A542W184_ZYMMB</name>
<dbReference type="PANTHER" id="PTHR45138:SF9">
    <property type="entry name" value="DIGUANYLATE CYCLASE DGCM-RELATED"/>
    <property type="match status" value="1"/>
</dbReference>
<dbReference type="InterPro" id="IPR011047">
    <property type="entry name" value="Quinoprotein_ADH-like_sf"/>
</dbReference>
<evidence type="ECO:0000313" key="5">
    <source>
        <dbReference type="EMBL" id="TQL17334.1"/>
    </source>
</evidence>
<feature type="domain" description="GGDEF" evidence="4">
    <location>
        <begin position="879"/>
        <end position="1008"/>
    </location>
</feature>
<dbReference type="FunFam" id="3.30.70.270:FF:000001">
    <property type="entry name" value="Diguanylate cyclase domain protein"/>
    <property type="match status" value="1"/>
</dbReference>